<keyword evidence="1" id="KW-1133">Transmembrane helix</keyword>
<dbReference type="Proteomes" id="UP001190465">
    <property type="component" value="Chromosome"/>
</dbReference>
<dbReference type="RefSeq" id="WP_308478113.1">
    <property type="nucleotide sequence ID" value="NZ_OY726397.1"/>
</dbReference>
<dbReference type="InterPro" id="IPR049820">
    <property type="entry name" value="Trnsprt_adja_ssu-like"/>
</dbReference>
<accession>A0ABM9LT64</accession>
<evidence type="ECO:0000256" key="1">
    <source>
        <dbReference type="SAM" id="Phobius"/>
    </source>
</evidence>
<proteinExistence type="predicted"/>
<organism evidence="2 3">
    <name type="scientific">[Mycobacterium] burgundiense</name>
    <dbReference type="NCBI Taxonomy" id="3064286"/>
    <lineage>
        <taxon>Bacteria</taxon>
        <taxon>Bacillati</taxon>
        <taxon>Actinomycetota</taxon>
        <taxon>Actinomycetes</taxon>
        <taxon>Mycobacteriales</taxon>
        <taxon>Mycobacteriaceae</taxon>
        <taxon>Mycolicibacterium</taxon>
    </lineage>
</organism>
<sequence>MSTIALTVYVLVWPVIVAVVLGVLVTGFSKEWLEARRSGEDLI</sequence>
<name>A0ABM9LT64_9MYCO</name>
<feature type="transmembrane region" description="Helical" evidence="1">
    <location>
        <begin position="6"/>
        <end position="28"/>
    </location>
</feature>
<keyword evidence="1" id="KW-0472">Membrane</keyword>
<dbReference type="EMBL" id="OY726397">
    <property type="protein sequence ID" value="CAJ1504336.1"/>
    <property type="molecule type" value="Genomic_DNA"/>
</dbReference>
<keyword evidence="1" id="KW-0812">Transmembrane</keyword>
<keyword evidence="3" id="KW-1185">Reference proteome</keyword>
<reference evidence="2 3" key="1">
    <citation type="submission" date="2023-08" db="EMBL/GenBank/DDBJ databases">
        <authorList>
            <person name="Folkvardsen B D."/>
            <person name="Norman A."/>
        </authorList>
    </citation>
    <scope>NUCLEOTIDE SEQUENCE [LARGE SCALE GENOMIC DNA]</scope>
    <source>
        <strain evidence="2 3">Mu0053</strain>
    </source>
</reference>
<protein>
    <submittedName>
        <fullName evidence="2">Transporter small subunit</fullName>
    </submittedName>
</protein>
<dbReference type="NCBIfam" id="NF038354">
    <property type="entry name" value="trnsprt_adja_43"/>
    <property type="match status" value="1"/>
</dbReference>
<evidence type="ECO:0000313" key="3">
    <source>
        <dbReference type="Proteomes" id="UP001190465"/>
    </source>
</evidence>
<gene>
    <name evidence="2" type="ORF">MU0053_002660</name>
</gene>
<evidence type="ECO:0000313" key="2">
    <source>
        <dbReference type="EMBL" id="CAJ1504336.1"/>
    </source>
</evidence>